<sequence>MADTTPNRSLLRAAQILDAVEDVSRTVSEISRITGISVSATHRLASDLLELGFLRRTPDGEFYLGRRFNRSTAGEIARPFLETCRDATGETTQLWVRQGNFRVCVTSADSQHELRATLPELARLELPTGSAGELLSGTPAALLSLGQHGWVESVSVRTPGLASVSAPVRVDGKLLGAVCIAVPIARLDTGPGEEFGQAAIDCAKAIGAALGGD</sequence>
<evidence type="ECO:0000313" key="4">
    <source>
        <dbReference type="EMBL" id="KAB1642641.1"/>
    </source>
</evidence>
<evidence type="ECO:0000256" key="1">
    <source>
        <dbReference type="ARBA" id="ARBA00023015"/>
    </source>
</evidence>
<dbReference type="PANTHER" id="PTHR30136">
    <property type="entry name" value="HELIX-TURN-HELIX TRANSCRIPTIONAL REGULATOR, ICLR FAMILY"/>
    <property type="match status" value="1"/>
</dbReference>
<dbReference type="GO" id="GO:0003700">
    <property type="term" value="F:DNA-binding transcription factor activity"/>
    <property type="evidence" value="ECO:0007669"/>
    <property type="project" value="TreeGrafter"/>
</dbReference>
<proteinExistence type="predicted"/>
<evidence type="ECO:0000259" key="3">
    <source>
        <dbReference type="PROSITE" id="PS51077"/>
    </source>
</evidence>
<dbReference type="GO" id="GO:0045892">
    <property type="term" value="P:negative regulation of DNA-templated transcription"/>
    <property type="evidence" value="ECO:0007669"/>
    <property type="project" value="TreeGrafter"/>
</dbReference>
<keyword evidence="5" id="KW-1185">Reference proteome</keyword>
<reference evidence="4 5" key="1">
    <citation type="submission" date="2019-09" db="EMBL/GenBank/DDBJ databases">
        <title>Phylogeny of genus Pseudoclavibacter and closely related genus.</title>
        <authorList>
            <person name="Li Y."/>
        </authorList>
    </citation>
    <scope>NUCLEOTIDE SEQUENCE [LARGE SCALE GENOMIC DNA]</scope>
    <source>
        <strain evidence="4 5">KCTC 13959</strain>
    </source>
</reference>
<dbReference type="SUPFAM" id="SSF46785">
    <property type="entry name" value="Winged helix' DNA-binding domain"/>
    <property type="match status" value="1"/>
</dbReference>
<dbReference type="RefSeq" id="WP_158052444.1">
    <property type="nucleotide sequence ID" value="NZ_WBKB01000005.1"/>
</dbReference>
<dbReference type="Gene3D" id="3.30.450.40">
    <property type="match status" value="2"/>
</dbReference>
<evidence type="ECO:0000256" key="2">
    <source>
        <dbReference type="ARBA" id="ARBA00023163"/>
    </source>
</evidence>
<dbReference type="InterPro" id="IPR011991">
    <property type="entry name" value="ArsR-like_HTH"/>
</dbReference>
<dbReference type="SUPFAM" id="SSF55781">
    <property type="entry name" value="GAF domain-like"/>
    <property type="match status" value="1"/>
</dbReference>
<dbReference type="InterPro" id="IPR036388">
    <property type="entry name" value="WH-like_DNA-bd_sf"/>
</dbReference>
<dbReference type="CDD" id="cd00090">
    <property type="entry name" value="HTH_ARSR"/>
    <property type="match status" value="1"/>
</dbReference>
<dbReference type="AlphaFoldDB" id="A0A7J5BCH0"/>
<name>A0A7J5BCH0_9MICO</name>
<dbReference type="InterPro" id="IPR036390">
    <property type="entry name" value="WH_DNA-bd_sf"/>
</dbReference>
<organism evidence="4 5">
    <name type="scientific">Gulosibacter chungangensis</name>
    <dbReference type="NCBI Taxonomy" id="979746"/>
    <lineage>
        <taxon>Bacteria</taxon>
        <taxon>Bacillati</taxon>
        <taxon>Actinomycetota</taxon>
        <taxon>Actinomycetes</taxon>
        <taxon>Micrococcales</taxon>
        <taxon>Microbacteriaceae</taxon>
        <taxon>Gulosibacter</taxon>
    </lineage>
</organism>
<dbReference type="GO" id="GO:0003677">
    <property type="term" value="F:DNA binding"/>
    <property type="evidence" value="ECO:0007669"/>
    <property type="project" value="InterPro"/>
</dbReference>
<dbReference type="Pfam" id="PF09339">
    <property type="entry name" value="HTH_IclR"/>
    <property type="match status" value="1"/>
</dbReference>
<dbReference type="InterPro" id="IPR029016">
    <property type="entry name" value="GAF-like_dom_sf"/>
</dbReference>
<dbReference type="OrthoDB" id="5112988at2"/>
<comment type="caution">
    <text evidence="4">The sequence shown here is derived from an EMBL/GenBank/DDBJ whole genome shotgun (WGS) entry which is preliminary data.</text>
</comment>
<dbReference type="SMART" id="SM00346">
    <property type="entry name" value="HTH_ICLR"/>
    <property type="match status" value="1"/>
</dbReference>
<dbReference type="PROSITE" id="PS51077">
    <property type="entry name" value="HTH_ICLR"/>
    <property type="match status" value="1"/>
</dbReference>
<keyword evidence="2" id="KW-0804">Transcription</keyword>
<dbReference type="EMBL" id="WBKB01000005">
    <property type="protein sequence ID" value="KAB1642641.1"/>
    <property type="molecule type" value="Genomic_DNA"/>
</dbReference>
<dbReference type="InterPro" id="IPR005471">
    <property type="entry name" value="Tscrpt_reg_IclR_N"/>
</dbReference>
<feature type="domain" description="HTH iclR-type" evidence="3">
    <location>
        <begin position="7"/>
        <end position="66"/>
    </location>
</feature>
<accession>A0A7J5BCH0</accession>
<dbReference type="PANTHER" id="PTHR30136:SF39">
    <property type="entry name" value="TRANSCRIPTIONAL REGULATORY PROTEIN"/>
    <property type="match status" value="1"/>
</dbReference>
<keyword evidence="1" id="KW-0805">Transcription regulation</keyword>
<dbReference type="Proteomes" id="UP000433493">
    <property type="component" value="Unassembled WGS sequence"/>
</dbReference>
<dbReference type="Gene3D" id="1.10.10.10">
    <property type="entry name" value="Winged helix-like DNA-binding domain superfamily/Winged helix DNA-binding domain"/>
    <property type="match status" value="1"/>
</dbReference>
<gene>
    <name evidence="4" type="ORF">F8O05_09250</name>
</gene>
<dbReference type="InterPro" id="IPR050707">
    <property type="entry name" value="HTH_MetabolicPath_Reg"/>
</dbReference>
<protein>
    <submittedName>
        <fullName evidence="4">Helix-turn-helix domain-containing protein</fullName>
    </submittedName>
</protein>
<evidence type="ECO:0000313" key="5">
    <source>
        <dbReference type="Proteomes" id="UP000433493"/>
    </source>
</evidence>